<evidence type="ECO:0000313" key="13">
    <source>
        <dbReference type="Proteomes" id="UP000530571"/>
    </source>
</evidence>
<keyword evidence="4 9" id="KW-0997">Cell inner membrane</keyword>
<proteinExistence type="inferred from homology"/>
<keyword evidence="7 9" id="KW-0472">Membrane</keyword>
<accession>A0A7W6KN47</accession>
<keyword evidence="3" id="KW-1003">Cell membrane</keyword>
<evidence type="ECO:0000256" key="5">
    <source>
        <dbReference type="ARBA" id="ARBA00022692"/>
    </source>
</evidence>
<feature type="transmembrane region" description="Helical" evidence="9">
    <location>
        <begin position="53"/>
        <end position="70"/>
    </location>
</feature>
<dbReference type="EMBL" id="JACIDZ010000020">
    <property type="protein sequence ID" value="MBB4124306.1"/>
    <property type="molecule type" value="Genomic_DNA"/>
</dbReference>
<keyword evidence="2 9" id="KW-0813">Transport</keyword>
<evidence type="ECO:0000256" key="2">
    <source>
        <dbReference type="ARBA" id="ARBA00022448"/>
    </source>
</evidence>
<dbReference type="PANTHER" id="PTHR35011:SF10">
    <property type="entry name" value="TRAP TRANSPORTER SMALL PERMEASE PROTEIN"/>
    <property type="match status" value="1"/>
</dbReference>
<evidence type="ECO:0000256" key="8">
    <source>
        <dbReference type="ARBA" id="ARBA00038436"/>
    </source>
</evidence>
<evidence type="ECO:0000256" key="10">
    <source>
        <dbReference type="SAM" id="MobiDB-lite"/>
    </source>
</evidence>
<dbReference type="AlphaFoldDB" id="A0A7W6KN47"/>
<reference evidence="12 13" key="1">
    <citation type="submission" date="2020-08" db="EMBL/GenBank/DDBJ databases">
        <title>Genomic Encyclopedia of Type Strains, Phase IV (KMG-IV): sequencing the most valuable type-strain genomes for metagenomic binning, comparative biology and taxonomic classification.</title>
        <authorList>
            <person name="Goeker M."/>
        </authorList>
    </citation>
    <scope>NUCLEOTIDE SEQUENCE [LARGE SCALE GENOMIC DNA]</scope>
    <source>
        <strain evidence="12 13">DSM 28101</strain>
    </source>
</reference>
<dbReference type="GO" id="GO:0022857">
    <property type="term" value="F:transmembrane transporter activity"/>
    <property type="evidence" value="ECO:0007669"/>
    <property type="project" value="UniProtKB-UniRule"/>
</dbReference>
<comment type="subcellular location">
    <subcellularLocation>
        <location evidence="1 9">Cell inner membrane</location>
        <topology evidence="1 9">Multi-pass membrane protein</topology>
    </subcellularLocation>
</comment>
<evidence type="ECO:0000256" key="9">
    <source>
        <dbReference type="RuleBase" id="RU369079"/>
    </source>
</evidence>
<evidence type="ECO:0000256" key="7">
    <source>
        <dbReference type="ARBA" id="ARBA00023136"/>
    </source>
</evidence>
<dbReference type="InterPro" id="IPR007387">
    <property type="entry name" value="TRAP_DctQ"/>
</dbReference>
<dbReference type="GO" id="GO:0015740">
    <property type="term" value="P:C4-dicarboxylate transport"/>
    <property type="evidence" value="ECO:0007669"/>
    <property type="project" value="TreeGrafter"/>
</dbReference>
<comment type="caution">
    <text evidence="12">The sequence shown here is derived from an EMBL/GenBank/DDBJ whole genome shotgun (WGS) entry which is preliminary data.</text>
</comment>
<comment type="similarity">
    <text evidence="8 9">Belongs to the TRAP transporter small permease family.</text>
</comment>
<feature type="transmembrane region" description="Helical" evidence="9">
    <location>
        <begin position="91"/>
        <end position="112"/>
    </location>
</feature>
<organism evidence="12 13">
    <name type="scientific">Martelella radicis</name>
    <dbReference type="NCBI Taxonomy" id="1397476"/>
    <lineage>
        <taxon>Bacteria</taxon>
        <taxon>Pseudomonadati</taxon>
        <taxon>Pseudomonadota</taxon>
        <taxon>Alphaproteobacteria</taxon>
        <taxon>Hyphomicrobiales</taxon>
        <taxon>Aurantimonadaceae</taxon>
        <taxon>Martelella</taxon>
    </lineage>
</organism>
<keyword evidence="13" id="KW-1185">Reference proteome</keyword>
<feature type="transmembrane region" description="Helical" evidence="9">
    <location>
        <begin position="12"/>
        <end position="33"/>
    </location>
</feature>
<keyword evidence="6 9" id="KW-1133">Transmembrane helix</keyword>
<dbReference type="GO" id="GO:0005886">
    <property type="term" value="C:plasma membrane"/>
    <property type="evidence" value="ECO:0007669"/>
    <property type="project" value="UniProtKB-SubCell"/>
</dbReference>
<feature type="domain" description="Tripartite ATP-independent periplasmic transporters DctQ component" evidence="11">
    <location>
        <begin position="27"/>
        <end position="155"/>
    </location>
</feature>
<evidence type="ECO:0000256" key="3">
    <source>
        <dbReference type="ARBA" id="ARBA00022475"/>
    </source>
</evidence>
<comment type="subunit">
    <text evidence="9">The complex comprises the extracytoplasmic solute receptor protein and the two transmembrane proteins.</text>
</comment>
<dbReference type="InterPro" id="IPR055348">
    <property type="entry name" value="DctQ"/>
</dbReference>
<dbReference type="RefSeq" id="WP_183490866.1">
    <property type="nucleotide sequence ID" value="NZ_JACIDZ010000020.1"/>
</dbReference>
<dbReference type="PANTHER" id="PTHR35011">
    <property type="entry name" value="2,3-DIKETO-L-GULONATE TRAP TRANSPORTER SMALL PERMEASE PROTEIN YIAM"/>
    <property type="match status" value="1"/>
</dbReference>
<evidence type="ECO:0000259" key="11">
    <source>
        <dbReference type="Pfam" id="PF04290"/>
    </source>
</evidence>
<feature type="region of interest" description="Disordered" evidence="10">
    <location>
        <begin position="168"/>
        <end position="194"/>
    </location>
</feature>
<sequence length="194" mass="21333">MRQVLGRLTARATDWAMAVAELGIALMMFHVVAEVISRRLFRVSLDSVPEIVAFYYMASVVFLSLAYVTRADAHVAATLFTDMLPERAQRLLSGVVLLILAGVMAALCWQLGVEAVRMTQVGEFHQGATMNLPKWPTRWFPPLGTGLMALTALLMGLDKLTDRQTVPSAWERNVPSEENQERPAKSADASGETA</sequence>
<dbReference type="Proteomes" id="UP000530571">
    <property type="component" value="Unassembled WGS sequence"/>
</dbReference>
<comment type="function">
    <text evidence="9">Part of the tripartite ATP-independent periplasmic (TRAP) transport system.</text>
</comment>
<feature type="transmembrane region" description="Helical" evidence="9">
    <location>
        <begin position="139"/>
        <end position="157"/>
    </location>
</feature>
<gene>
    <name evidence="12" type="ORF">GGR30_004262</name>
</gene>
<dbReference type="Pfam" id="PF04290">
    <property type="entry name" value="DctQ"/>
    <property type="match status" value="1"/>
</dbReference>
<evidence type="ECO:0000313" key="12">
    <source>
        <dbReference type="EMBL" id="MBB4124306.1"/>
    </source>
</evidence>
<protein>
    <recommendedName>
        <fullName evidence="9">TRAP transporter small permease protein</fullName>
    </recommendedName>
</protein>
<evidence type="ECO:0000256" key="1">
    <source>
        <dbReference type="ARBA" id="ARBA00004429"/>
    </source>
</evidence>
<name>A0A7W6KN47_9HYPH</name>
<evidence type="ECO:0000256" key="6">
    <source>
        <dbReference type="ARBA" id="ARBA00022989"/>
    </source>
</evidence>
<keyword evidence="5 9" id="KW-0812">Transmembrane</keyword>
<evidence type="ECO:0000256" key="4">
    <source>
        <dbReference type="ARBA" id="ARBA00022519"/>
    </source>
</evidence>